<feature type="transmembrane region" description="Helical" evidence="1">
    <location>
        <begin position="46"/>
        <end position="69"/>
    </location>
</feature>
<name>A0A0B7GIV1_STRSA</name>
<dbReference type="EMBL" id="CDMW01000001">
    <property type="protein sequence ID" value="CEL89624.1"/>
    <property type="molecule type" value="Genomic_DNA"/>
</dbReference>
<feature type="transmembrane region" description="Helical" evidence="1">
    <location>
        <begin position="81"/>
        <end position="110"/>
    </location>
</feature>
<evidence type="ECO:0000256" key="1">
    <source>
        <dbReference type="SAM" id="Phobius"/>
    </source>
</evidence>
<sequence length="123" mass="13696">MKSKKLLLVNGIAGILGGLIILYASSQRWHWEIVALVPKMVEKSDWGVLIILISLLFLCLSLAGMAHYSEDSRVNKINHQMLLFASIMGFIPFLAIFAGLLSIGVGFLYLQDFQKIKSEDKAD</sequence>
<accession>A0A0B7GIV1</accession>
<keyword evidence="1" id="KW-0472">Membrane</keyword>
<evidence type="ECO:0000313" key="2">
    <source>
        <dbReference type="EMBL" id="CEL89624.1"/>
    </source>
</evidence>
<evidence type="ECO:0000313" key="3">
    <source>
        <dbReference type="Proteomes" id="UP000183504"/>
    </source>
</evidence>
<feature type="transmembrane region" description="Helical" evidence="1">
    <location>
        <begin position="7"/>
        <end position="26"/>
    </location>
</feature>
<keyword evidence="1" id="KW-0812">Transmembrane</keyword>
<evidence type="ECO:0008006" key="4">
    <source>
        <dbReference type="Google" id="ProtNLM"/>
    </source>
</evidence>
<dbReference type="AlphaFoldDB" id="A0A0B7GIV1"/>
<protein>
    <recommendedName>
        <fullName evidence="4">Insulin activator factor</fullName>
    </recommendedName>
</protein>
<dbReference type="Proteomes" id="UP000183504">
    <property type="component" value="Unassembled WGS sequence"/>
</dbReference>
<gene>
    <name evidence="2" type="ORF">SSV_0310</name>
</gene>
<organism evidence="2 3">
    <name type="scientific">Streptococcus sanguinis</name>
    <dbReference type="NCBI Taxonomy" id="1305"/>
    <lineage>
        <taxon>Bacteria</taxon>
        <taxon>Bacillati</taxon>
        <taxon>Bacillota</taxon>
        <taxon>Bacilli</taxon>
        <taxon>Lactobacillales</taxon>
        <taxon>Streptococcaceae</taxon>
        <taxon>Streptococcus</taxon>
    </lineage>
</organism>
<reference evidence="2 3" key="1">
    <citation type="submission" date="2015-01" db="EMBL/GenBank/DDBJ databases">
        <authorList>
            <person name="Pelicic Vladimir"/>
        </authorList>
    </citation>
    <scope>NUCLEOTIDE SEQUENCE [LARGE SCALE GENOMIC DNA]</scope>
    <source>
        <strain evidence="2 3">2908</strain>
    </source>
</reference>
<keyword evidence="1" id="KW-1133">Transmembrane helix</keyword>
<dbReference type="RefSeq" id="WP_072073410.1">
    <property type="nucleotide sequence ID" value="NZ_CDMW01000001.1"/>
</dbReference>
<proteinExistence type="predicted"/>